<dbReference type="Proteomes" id="UP000515125">
    <property type="component" value="Unplaced"/>
</dbReference>
<organism evidence="1 2">
    <name type="scientific">Cyclospora cayetanensis</name>
    <dbReference type="NCBI Taxonomy" id="88456"/>
    <lineage>
        <taxon>Eukaryota</taxon>
        <taxon>Sar</taxon>
        <taxon>Alveolata</taxon>
        <taxon>Apicomplexa</taxon>
        <taxon>Conoidasida</taxon>
        <taxon>Coccidia</taxon>
        <taxon>Eucoccidiorida</taxon>
        <taxon>Eimeriorina</taxon>
        <taxon>Eimeriidae</taxon>
        <taxon>Cyclospora</taxon>
    </lineage>
</organism>
<dbReference type="GeneID" id="34623825"/>
<accession>A0A6P6S306</accession>
<reference evidence="2" key="1">
    <citation type="submission" date="2025-08" db="UniProtKB">
        <authorList>
            <consortium name="RefSeq"/>
        </authorList>
    </citation>
    <scope>IDENTIFICATION</scope>
</reference>
<sequence length="212" mass="22314">MAAAACPVACITHGLEKQLAFLDAAAAAGAASTGAPTDAEGLIAALHAEGEVVLSQEPQHIAPPPAADPQLQHGPPQLQPIQQQMRPHAWQQQQHAVQLQPMQHAWQQSPQQEAPQQELHYPVTAVSTPDVKEAPVAAPVGPSLSAVASQSSASVAGGDAAVAVWEKGAPREGEALEARRWKAMETDARKETAGRDGRPLQLPFRLLLKHAD</sequence>
<protein>
    <submittedName>
        <fullName evidence="2">Uncharacterized protein LOC34623825</fullName>
    </submittedName>
</protein>
<keyword evidence="1" id="KW-1185">Reference proteome</keyword>
<evidence type="ECO:0000313" key="1">
    <source>
        <dbReference type="Proteomes" id="UP000515125"/>
    </source>
</evidence>
<proteinExistence type="predicted"/>
<name>A0A6P6S306_9EIME</name>
<evidence type="ECO:0000313" key="2">
    <source>
        <dbReference type="RefSeq" id="XP_026194523.1"/>
    </source>
</evidence>
<dbReference type="RefSeq" id="XP_026194523.1">
    <property type="nucleotide sequence ID" value="XM_026338738.1"/>
</dbReference>
<gene>
    <name evidence="2" type="primary">LOC34623825</name>
</gene>
<dbReference type="AlphaFoldDB" id="A0A6P6S306"/>